<comment type="subcellular location">
    <subcellularLocation>
        <location evidence="1">Cell membrane</location>
        <topology evidence="1">Multi-pass membrane protein</topology>
    </subcellularLocation>
</comment>
<feature type="transmembrane region" description="Helical" evidence="10">
    <location>
        <begin position="356"/>
        <end position="375"/>
    </location>
</feature>
<keyword evidence="5 9" id="KW-0297">G-protein coupled receptor</keyword>
<evidence type="ECO:0000256" key="5">
    <source>
        <dbReference type="ARBA" id="ARBA00023040"/>
    </source>
</evidence>
<dbReference type="PANTHER" id="PTHR22752">
    <property type="entry name" value="G PROTEIN-COUPLED RECEPTOR"/>
    <property type="match status" value="1"/>
</dbReference>
<dbReference type="SUPFAM" id="SSF81321">
    <property type="entry name" value="Family A G protein-coupled receptor-like"/>
    <property type="match status" value="1"/>
</dbReference>
<feature type="transmembrane region" description="Helical" evidence="10">
    <location>
        <begin position="23"/>
        <end position="45"/>
    </location>
</feature>
<comment type="caution">
    <text evidence="12">The sequence shown here is derived from an EMBL/GenBank/DDBJ whole genome shotgun (WGS) entry which is preliminary data.</text>
</comment>
<feature type="domain" description="G-protein coupled receptors family 1 profile" evidence="11">
    <location>
        <begin position="36"/>
        <end position="372"/>
    </location>
</feature>
<evidence type="ECO:0000313" key="13">
    <source>
        <dbReference type="Proteomes" id="UP001249851"/>
    </source>
</evidence>
<keyword evidence="7 9" id="KW-0675">Receptor</keyword>
<dbReference type="GO" id="GO:0004930">
    <property type="term" value="F:G protein-coupled receptor activity"/>
    <property type="evidence" value="ECO:0007669"/>
    <property type="project" value="UniProtKB-KW"/>
</dbReference>
<dbReference type="CDD" id="cd00637">
    <property type="entry name" value="7tm_classA_rhodopsin-like"/>
    <property type="match status" value="1"/>
</dbReference>
<comment type="similarity">
    <text evidence="9">Belongs to the G-protein coupled receptor 1 family.</text>
</comment>
<keyword evidence="2" id="KW-1003">Cell membrane</keyword>
<reference evidence="12" key="1">
    <citation type="journal article" date="2023" name="G3 (Bethesda)">
        <title>Whole genome assembly and annotation of the endangered Caribbean coral Acropora cervicornis.</title>
        <authorList>
            <person name="Selwyn J.D."/>
            <person name="Vollmer S.V."/>
        </authorList>
    </citation>
    <scope>NUCLEOTIDE SEQUENCE</scope>
    <source>
        <strain evidence="12">K2</strain>
    </source>
</reference>
<sequence>MFDVTHLEAFSGSRSQIEKTIEVIFLGITFVLAFVLSGTIFCAMLRPFRLRNPSNLFSFFLVATSLCLTLLHMPFAMATVVMDQWPFAVGWCLTSGLLINVLSMASNFFIVTIALHRYYLIVKPLKVTISIRQARKMVGFVWFTSFINAIPPIFGWSSYRYIPGKAFCTVDWEDGGAGLVYSYYLVTVSFVIPFVILVYIYRGIYLKTKRQRIITENNTLQGFNSGYVSDDPYRDSTIAQRLMNWFRPRARRRSQYSVSSPSSTFSSETPAAVAVTPASATSFESYSISGKDKEVARRKRTLTQSLKRPSSVYEQRTVQSALILLATFIVNLLPFYIVGLWSGISQRSPSIVLDFIVTWLFISMAAVNPILYGFMNRQIRRVVWQSAIGRLLCRACKRWNEDLNVRGFYSVNGKELTSDGRSDTMTQRRVWGNSSLRGPKMSSFNRHVSVEI</sequence>
<evidence type="ECO:0000256" key="7">
    <source>
        <dbReference type="ARBA" id="ARBA00023170"/>
    </source>
</evidence>
<gene>
    <name evidence="12" type="ORF">P5673_018369</name>
</gene>
<reference evidence="12" key="2">
    <citation type="journal article" date="2023" name="Science">
        <title>Genomic signatures of disease resistance in endangered staghorn corals.</title>
        <authorList>
            <person name="Vollmer S.V."/>
            <person name="Selwyn J.D."/>
            <person name="Despard B.A."/>
            <person name="Roesel C.L."/>
        </authorList>
    </citation>
    <scope>NUCLEOTIDE SEQUENCE</scope>
    <source>
        <strain evidence="12">K2</strain>
    </source>
</reference>
<evidence type="ECO:0000256" key="3">
    <source>
        <dbReference type="ARBA" id="ARBA00022692"/>
    </source>
</evidence>
<dbReference type="AlphaFoldDB" id="A0AAD9QDC0"/>
<proteinExistence type="inferred from homology"/>
<dbReference type="PRINTS" id="PR00237">
    <property type="entry name" value="GPCRRHODOPSN"/>
</dbReference>
<feature type="transmembrane region" description="Helical" evidence="10">
    <location>
        <begin position="321"/>
        <end position="344"/>
    </location>
</feature>
<keyword evidence="6 10" id="KW-0472">Membrane</keyword>
<feature type="transmembrane region" description="Helical" evidence="10">
    <location>
        <begin position="57"/>
        <end position="82"/>
    </location>
</feature>
<evidence type="ECO:0000256" key="8">
    <source>
        <dbReference type="ARBA" id="ARBA00023224"/>
    </source>
</evidence>
<dbReference type="Proteomes" id="UP001249851">
    <property type="component" value="Unassembled WGS sequence"/>
</dbReference>
<evidence type="ECO:0000259" key="11">
    <source>
        <dbReference type="PROSITE" id="PS50262"/>
    </source>
</evidence>
<dbReference type="InterPro" id="IPR000276">
    <property type="entry name" value="GPCR_Rhodpsn"/>
</dbReference>
<dbReference type="PROSITE" id="PS00237">
    <property type="entry name" value="G_PROTEIN_RECEP_F1_1"/>
    <property type="match status" value="1"/>
</dbReference>
<dbReference type="Pfam" id="PF00001">
    <property type="entry name" value="7tm_1"/>
    <property type="match status" value="1"/>
</dbReference>
<feature type="transmembrane region" description="Helical" evidence="10">
    <location>
        <begin position="88"/>
        <end position="116"/>
    </location>
</feature>
<evidence type="ECO:0000256" key="10">
    <source>
        <dbReference type="SAM" id="Phobius"/>
    </source>
</evidence>
<dbReference type="Gene3D" id="1.20.1070.10">
    <property type="entry name" value="Rhodopsin 7-helix transmembrane proteins"/>
    <property type="match status" value="1"/>
</dbReference>
<evidence type="ECO:0000256" key="4">
    <source>
        <dbReference type="ARBA" id="ARBA00022989"/>
    </source>
</evidence>
<protein>
    <submittedName>
        <fullName evidence="12">5-hydroxytryptamine receptor 1A</fullName>
    </submittedName>
</protein>
<keyword evidence="3 9" id="KW-0812">Transmembrane</keyword>
<keyword evidence="4 10" id="KW-1133">Transmembrane helix</keyword>
<feature type="transmembrane region" description="Helical" evidence="10">
    <location>
        <begin position="137"/>
        <end position="159"/>
    </location>
</feature>
<dbReference type="EMBL" id="JARQWQ010000041">
    <property type="protein sequence ID" value="KAK2559229.1"/>
    <property type="molecule type" value="Genomic_DNA"/>
</dbReference>
<accession>A0AAD9QDC0</accession>
<keyword evidence="8 9" id="KW-0807">Transducer</keyword>
<dbReference type="InterPro" id="IPR017452">
    <property type="entry name" value="GPCR_Rhodpsn_7TM"/>
</dbReference>
<evidence type="ECO:0000256" key="9">
    <source>
        <dbReference type="RuleBase" id="RU000688"/>
    </source>
</evidence>
<keyword evidence="13" id="KW-1185">Reference proteome</keyword>
<name>A0AAD9QDC0_ACRCE</name>
<evidence type="ECO:0000313" key="12">
    <source>
        <dbReference type="EMBL" id="KAK2559229.1"/>
    </source>
</evidence>
<evidence type="ECO:0000256" key="2">
    <source>
        <dbReference type="ARBA" id="ARBA00022475"/>
    </source>
</evidence>
<feature type="transmembrane region" description="Helical" evidence="10">
    <location>
        <begin position="179"/>
        <end position="201"/>
    </location>
</feature>
<dbReference type="PROSITE" id="PS50262">
    <property type="entry name" value="G_PROTEIN_RECEP_F1_2"/>
    <property type="match status" value="1"/>
</dbReference>
<evidence type="ECO:0000256" key="6">
    <source>
        <dbReference type="ARBA" id="ARBA00023136"/>
    </source>
</evidence>
<evidence type="ECO:0000256" key="1">
    <source>
        <dbReference type="ARBA" id="ARBA00004651"/>
    </source>
</evidence>
<dbReference type="GO" id="GO:0005886">
    <property type="term" value="C:plasma membrane"/>
    <property type="evidence" value="ECO:0007669"/>
    <property type="project" value="UniProtKB-SubCell"/>
</dbReference>
<organism evidence="12 13">
    <name type="scientific">Acropora cervicornis</name>
    <name type="common">Staghorn coral</name>
    <dbReference type="NCBI Taxonomy" id="6130"/>
    <lineage>
        <taxon>Eukaryota</taxon>
        <taxon>Metazoa</taxon>
        <taxon>Cnidaria</taxon>
        <taxon>Anthozoa</taxon>
        <taxon>Hexacorallia</taxon>
        <taxon>Scleractinia</taxon>
        <taxon>Astrocoeniina</taxon>
        <taxon>Acroporidae</taxon>
        <taxon>Acropora</taxon>
    </lineage>
</organism>